<dbReference type="InterPro" id="IPR014438">
    <property type="entry name" value="Glucan_biosyn_MdoG/MdoD"/>
</dbReference>
<comment type="caution">
    <text evidence="8">The sequence shown here is derived from an EMBL/GenBank/DDBJ whole genome shotgun (WGS) entry which is preliminary data.</text>
</comment>
<evidence type="ECO:0000256" key="3">
    <source>
        <dbReference type="ARBA" id="ARBA00009284"/>
    </source>
</evidence>
<comment type="similarity">
    <text evidence="3">Belongs to the OpgD/OpgG family.</text>
</comment>
<evidence type="ECO:0000313" key="9">
    <source>
        <dbReference type="Proteomes" id="UP000192872"/>
    </source>
</evidence>
<dbReference type="InterPro" id="IPR013783">
    <property type="entry name" value="Ig-like_fold"/>
</dbReference>
<dbReference type="PIRSF" id="PIRSF006281">
    <property type="entry name" value="MdoG"/>
    <property type="match status" value="1"/>
</dbReference>
<reference evidence="8 9" key="1">
    <citation type="journal article" date="2017" name="Water Res.">
        <title>Comammox in drinking water systems.</title>
        <authorList>
            <person name="Wang Y."/>
            <person name="Ma L."/>
            <person name="Mao Y."/>
            <person name="Jiang X."/>
            <person name="Xia Y."/>
            <person name="Yu K."/>
            <person name="Li B."/>
            <person name="Zhang T."/>
        </authorList>
    </citation>
    <scope>NUCLEOTIDE SEQUENCE [LARGE SCALE GENOMIC DNA]</scope>
    <source>
        <strain evidence="8">SG_bin8</strain>
    </source>
</reference>
<dbReference type="STRING" id="1827387.A4S15_12315"/>
<dbReference type="GO" id="GO:0051274">
    <property type="term" value="P:beta-glucan biosynthetic process"/>
    <property type="evidence" value="ECO:0007669"/>
    <property type="project" value="TreeGrafter"/>
</dbReference>
<dbReference type="Proteomes" id="UP000192872">
    <property type="component" value="Unassembled WGS sequence"/>
</dbReference>
<dbReference type="SUPFAM" id="SSF81296">
    <property type="entry name" value="E set domains"/>
    <property type="match status" value="1"/>
</dbReference>
<comment type="pathway">
    <text evidence="2">Glycan metabolism; osmoregulated periplasmic glucan (OPG) biosynthesis.</text>
</comment>
<dbReference type="InterPro" id="IPR011013">
    <property type="entry name" value="Gal_mutarotase_sf_dom"/>
</dbReference>
<evidence type="ECO:0000259" key="7">
    <source>
        <dbReference type="Pfam" id="PF04349"/>
    </source>
</evidence>
<dbReference type="GO" id="GO:0030288">
    <property type="term" value="C:outer membrane-bounded periplasmic space"/>
    <property type="evidence" value="ECO:0007669"/>
    <property type="project" value="TreeGrafter"/>
</dbReference>
<accession>A0A1W9HUT4</accession>
<dbReference type="Gene3D" id="2.70.98.10">
    <property type="match status" value="1"/>
</dbReference>
<dbReference type="PANTHER" id="PTHR30504">
    <property type="entry name" value="GLUCANS BIOSYNTHESIS PROTEIN"/>
    <property type="match status" value="1"/>
</dbReference>
<feature type="domain" description="Glucan biosynthesis periplasmic MdoG C-terminal" evidence="7">
    <location>
        <begin position="36"/>
        <end position="518"/>
    </location>
</feature>
<dbReference type="EMBL" id="LWDL01000021">
    <property type="protein sequence ID" value="OQW51210.1"/>
    <property type="molecule type" value="Genomic_DNA"/>
</dbReference>
<evidence type="ECO:0000256" key="1">
    <source>
        <dbReference type="ARBA" id="ARBA00004418"/>
    </source>
</evidence>
<name>A0A1W9HUT4_9HYPH</name>
<comment type="subcellular location">
    <subcellularLocation>
        <location evidence="1">Periplasm</location>
    </subcellularLocation>
</comment>
<dbReference type="InterPro" id="IPR007444">
    <property type="entry name" value="Glucan_biosyn_MdoG_C"/>
</dbReference>
<dbReference type="PANTHER" id="PTHR30504:SF4">
    <property type="entry name" value="GLUCANS BIOSYNTHESIS PROTEIN G"/>
    <property type="match status" value="1"/>
</dbReference>
<proteinExistence type="inferred from homology"/>
<organism evidence="8 9">
    <name type="scientific">Candidatus Raskinella chloraquaticus</name>
    <dbReference type="NCBI Taxonomy" id="1951219"/>
    <lineage>
        <taxon>Bacteria</taxon>
        <taxon>Pseudomonadati</taxon>
        <taxon>Pseudomonadota</taxon>
        <taxon>Alphaproteobacteria</taxon>
        <taxon>Hyphomicrobiales</taxon>
        <taxon>Phreatobacteraceae</taxon>
        <taxon>Candidatus Raskinella</taxon>
    </lineage>
</organism>
<dbReference type="GO" id="GO:0003824">
    <property type="term" value="F:catalytic activity"/>
    <property type="evidence" value="ECO:0007669"/>
    <property type="project" value="InterPro"/>
</dbReference>
<dbReference type="AlphaFoldDB" id="A0A1W9HUT4"/>
<dbReference type="PROSITE" id="PS51318">
    <property type="entry name" value="TAT"/>
    <property type="match status" value="1"/>
</dbReference>
<dbReference type="FunFam" id="2.70.98.10:FF:000001">
    <property type="entry name" value="Glucans biosynthesis protein G"/>
    <property type="match status" value="1"/>
</dbReference>
<evidence type="ECO:0000256" key="5">
    <source>
        <dbReference type="ARBA" id="ARBA00022729"/>
    </source>
</evidence>
<dbReference type="InterPro" id="IPR006311">
    <property type="entry name" value="TAT_signal"/>
</dbReference>
<protein>
    <recommendedName>
        <fullName evidence="4">Glucans biosynthesis protein G</fullName>
    </recommendedName>
</protein>
<evidence type="ECO:0000256" key="2">
    <source>
        <dbReference type="ARBA" id="ARBA00005001"/>
    </source>
</evidence>
<evidence type="ECO:0000313" key="8">
    <source>
        <dbReference type="EMBL" id="OQW51210.1"/>
    </source>
</evidence>
<dbReference type="Gene3D" id="2.60.40.10">
    <property type="entry name" value="Immunoglobulins"/>
    <property type="match status" value="1"/>
</dbReference>
<dbReference type="InterPro" id="IPR014756">
    <property type="entry name" value="Ig_E-set"/>
</dbReference>
<dbReference type="GO" id="GO:0030246">
    <property type="term" value="F:carbohydrate binding"/>
    <property type="evidence" value="ECO:0007669"/>
    <property type="project" value="InterPro"/>
</dbReference>
<dbReference type="InterPro" id="IPR014718">
    <property type="entry name" value="GH-type_carb-bd"/>
</dbReference>
<dbReference type="SUPFAM" id="SSF74650">
    <property type="entry name" value="Galactose mutarotase-like"/>
    <property type="match status" value="1"/>
</dbReference>
<dbReference type="UniPathway" id="UPA00637"/>
<gene>
    <name evidence="8" type="ORF">A4S15_12315</name>
</gene>
<evidence type="ECO:0000256" key="4">
    <source>
        <dbReference type="ARBA" id="ARBA00015376"/>
    </source>
</evidence>
<keyword evidence="5" id="KW-0732">Signal</keyword>
<keyword evidence="6" id="KW-0574">Periplasm</keyword>
<evidence type="ECO:0000256" key="6">
    <source>
        <dbReference type="ARBA" id="ARBA00022764"/>
    </source>
</evidence>
<dbReference type="Pfam" id="PF04349">
    <property type="entry name" value="MdoG"/>
    <property type="match status" value="1"/>
</dbReference>
<sequence>MERSTLMRRRDFFKTATILGGHVMLPGGLAAQTPAFAFDSVIARARALSQQGFQPGPQAPDNLRQLGFDAYRDLRFRRDRALLDEEGSRYRLQMFHLGFLYTRPVSVSIVRDGVAQPITYRSDLFDLGRNKFDPPLPETLGFAGFRLHYPLNQPKLFDELISFLGASYFRLLGRGQRYGLSARGLAIDTAVSSGEEFPSFREFWIVPPAPGGEQIMIYALLDSPSVTGAYAFALYPGEASQLTVQVTLFARKPIRKLGLAPLSSMFFYGENQSRPATDYRPKVHDSDGLLIHTGAGEWIWRPLRNPNGLAVSAFLDNNMRGFGLVQRDRAFDHYQDLDLRYEARPTYWIEPVGAWGEGHVELIEIPTPDETNDNISAFWVPRSELKVGEPISFAYRLRALMSVSNVDVDHPGGRVVNTFSKRLLSHEAAEHNDPTVRRFLIDFAGGELAYFMRAPGEVEVMPSAPSGQILRKFVIANPDIAGIRAVFDFKAPPNSTTDLRAYLRAGDKTLSETWIYPWRQDG</sequence>